<evidence type="ECO:0000256" key="4">
    <source>
        <dbReference type="ARBA" id="ARBA00022679"/>
    </source>
</evidence>
<accession>A0A521EJ38</accession>
<dbReference type="Gene3D" id="3.90.550.10">
    <property type="entry name" value="Spore Coat Polysaccharide Biosynthesis Protein SpsA, Chain A"/>
    <property type="match status" value="1"/>
</dbReference>
<evidence type="ECO:0000256" key="1">
    <source>
        <dbReference type="ARBA" id="ARBA00004236"/>
    </source>
</evidence>
<dbReference type="InterPro" id="IPR001173">
    <property type="entry name" value="Glyco_trans_2-like"/>
</dbReference>
<dbReference type="CDD" id="cd02522">
    <property type="entry name" value="GT_2_like_a"/>
    <property type="match status" value="1"/>
</dbReference>
<dbReference type="GO" id="GO:0005886">
    <property type="term" value="C:plasma membrane"/>
    <property type="evidence" value="ECO:0007669"/>
    <property type="project" value="UniProtKB-SubCell"/>
</dbReference>
<evidence type="ECO:0000313" key="9">
    <source>
        <dbReference type="Proteomes" id="UP000317557"/>
    </source>
</evidence>
<evidence type="ECO:0000259" key="7">
    <source>
        <dbReference type="Pfam" id="PF00535"/>
    </source>
</evidence>
<evidence type="ECO:0000256" key="3">
    <source>
        <dbReference type="ARBA" id="ARBA00022676"/>
    </source>
</evidence>
<dbReference type="SUPFAM" id="SSF53448">
    <property type="entry name" value="Nucleotide-diphospho-sugar transferases"/>
    <property type="match status" value="1"/>
</dbReference>
<evidence type="ECO:0000313" key="8">
    <source>
        <dbReference type="EMBL" id="SMO83957.1"/>
    </source>
</evidence>
<dbReference type="OrthoDB" id="9810303at2"/>
<feature type="domain" description="Glycosyltransferase 2-like" evidence="7">
    <location>
        <begin position="3"/>
        <end position="115"/>
    </location>
</feature>
<dbReference type="NCBIfam" id="TIGR04283">
    <property type="entry name" value="glyco_like_mftF"/>
    <property type="match status" value="1"/>
</dbReference>
<protein>
    <submittedName>
        <fullName evidence="8">Transferase 2, rSAM/selenodomain-associated</fullName>
    </submittedName>
</protein>
<dbReference type="RefSeq" id="WP_142455233.1">
    <property type="nucleotide sequence ID" value="NZ_FXTP01000012.1"/>
</dbReference>
<evidence type="ECO:0000256" key="5">
    <source>
        <dbReference type="ARBA" id="ARBA00023136"/>
    </source>
</evidence>
<organism evidence="8 9">
    <name type="scientific">Gracilimonas mengyeensis</name>
    <dbReference type="NCBI Taxonomy" id="1302730"/>
    <lineage>
        <taxon>Bacteria</taxon>
        <taxon>Pseudomonadati</taxon>
        <taxon>Balneolota</taxon>
        <taxon>Balneolia</taxon>
        <taxon>Balneolales</taxon>
        <taxon>Balneolaceae</taxon>
        <taxon>Gracilimonas</taxon>
    </lineage>
</organism>
<keyword evidence="6" id="KW-0812">Transmembrane</keyword>
<dbReference type="PANTHER" id="PTHR43646:SF2">
    <property type="entry name" value="GLYCOSYLTRANSFERASE 2-LIKE DOMAIN-CONTAINING PROTEIN"/>
    <property type="match status" value="1"/>
</dbReference>
<name>A0A521EJ38_9BACT</name>
<evidence type="ECO:0000256" key="6">
    <source>
        <dbReference type="SAM" id="Phobius"/>
    </source>
</evidence>
<feature type="transmembrane region" description="Helical" evidence="6">
    <location>
        <begin position="193"/>
        <end position="211"/>
    </location>
</feature>
<gene>
    <name evidence="8" type="ORF">SAMN06265219_11282</name>
</gene>
<dbReference type="InterPro" id="IPR026461">
    <property type="entry name" value="Trfase_2_rSAM/seldom_assoc"/>
</dbReference>
<keyword evidence="2" id="KW-1003">Cell membrane</keyword>
<evidence type="ECO:0000256" key="2">
    <source>
        <dbReference type="ARBA" id="ARBA00022475"/>
    </source>
</evidence>
<reference evidence="8 9" key="1">
    <citation type="submission" date="2017-05" db="EMBL/GenBank/DDBJ databases">
        <authorList>
            <person name="Varghese N."/>
            <person name="Submissions S."/>
        </authorList>
    </citation>
    <scope>NUCLEOTIDE SEQUENCE [LARGE SCALE GENOMIC DNA]</scope>
    <source>
        <strain evidence="8 9">DSM 21985</strain>
    </source>
</reference>
<dbReference type="EMBL" id="FXTP01000012">
    <property type="protein sequence ID" value="SMO83957.1"/>
    <property type="molecule type" value="Genomic_DNA"/>
</dbReference>
<proteinExistence type="predicted"/>
<comment type="subcellular location">
    <subcellularLocation>
        <location evidence="1">Cell membrane</location>
    </subcellularLocation>
</comment>
<keyword evidence="6" id="KW-1133">Transmembrane helix</keyword>
<dbReference type="PANTHER" id="PTHR43646">
    <property type="entry name" value="GLYCOSYLTRANSFERASE"/>
    <property type="match status" value="1"/>
</dbReference>
<dbReference type="Proteomes" id="UP000317557">
    <property type="component" value="Unassembled WGS sequence"/>
</dbReference>
<sequence>MLSIIIPAYNEADSIGKLVRCLQQNRGDYKTEILVIDGGSTDETRQVAEKAGAFVYTSPQKGRAPQMNYGAKMASGEVLYFLHADTYPPENFGAVIKRMLNEGAAAGCFRLKFDWDHPALKFYSWFTRFDLDVFRFGDQSLFAEKELFERAGGFREDLLVMEDQEIVTRLKKYAQFSIAEEAVVTSTRKYRQFGVFQLQCIFSIIVFLYYLRISQEVIKHFYENFLSGAPY</sequence>
<dbReference type="Pfam" id="PF00535">
    <property type="entry name" value="Glycos_transf_2"/>
    <property type="match status" value="1"/>
</dbReference>
<keyword evidence="4 8" id="KW-0808">Transferase</keyword>
<keyword evidence="5 6" id="KW-0472">Membrane</keyword>
<dbReference type="InterPro" id="IPR029044">
    <property type="entry name" value="Nucleotide-diphossugar_trans"/>
</dbReference>
<dbReference type="AlphaFoldDB" id="A0A521EJ38"/>
<keyword evidence="3" id="KW-0328">Glycosyltransferase</keyword>
<dbReference type="GO" id="GO:0016757">
    <property type="term" value="F:glycosyltransferase activity"/>
    <property type="evidence" value="ECO:0007669"/>
    <property type="project" value="UniProtKB-KW"/>
</dbReference>
<keyword evidence="9" id="KW-1185">Reference proteome</keyword>